<dbReference type="Proteomes" id="UP000215914">
    <property type="component" value="Chromosome 2"/>
</dbReference>
<sequence length="68" mass="7911">MFVTIVLSLRYVTLFTRHQLCPMFILFLNTGEYYSMFRGFSLSSRVLIAHKSGKVDAEELGNALYDLW</sequence>
<name>A0A251VD39_HELAN</name>
<evidence type="ECO:0000313" key="2">
    <source>
        <dbReference type="Proteomes" id="UP000215914"/>
    </source>
</evidence>
<keyword evidence="2" id="KW-1185">Reference proteome</keyword>
<organism evidence="1 2">
    <name type="scientific">Helianthus annuus</name>
    <name type="common">Common sunflower</name>
    <dbReference type="NCBI Taxonomy" id="4232"/>
    <lineage>
        <taxon>Eukaryota</taxon>
        <taxon>Viridiplantae</taxon>
        <taxon>Streptophyta</taxon>
        <taxon>Embryophyta</taxon>
        <taxon>Tracheophyta</taxon>
        <taxon>Spermatophyta</taxon>
        <taxon>Magnoliopsida</taxon>
        <taxon>eudicotyledons</taxon>
        <taxon>Gunneridae</taxon>
        <taxon>Pentapetalae</taxon>
        <taxon>asterids</taxon>
        <taxon>campanulids</taxon>
        <taxon>Asterales</taxon>
        <taxon>Asteraceae</taxon>
        <taxon>Asteroideae</taxon>
        <taxon>Heliantheae alliance</taxon>
        <taxon>Heliantheae</taxon>
        <taxon>Helianthus</taxon>
    </lineage>
</organism>
<reference evidence="2" key="1">
    <citation type="journal article" date="2017" name="Nature">
        <title>The sunflower genome provides insights into oil metabolism, flowering and Asterid evolution.</title>
        <authorList>
            <person name="Badouin H."/>
            <person name="Gouzy J."/>
            <person name="Grassa C.J."/>
            <person name="Murat F."/>
            <person name="Staton S.E."/>
            <person name="Cottret L."/>
            <person name="Lelandais-Briere C."/>
            <person name="Owens G.L."/>
            <person name="Carrere S."/>
            <person name="Mayjonade B."/>
            <person name="Legrand L."/>
            <person name="Gill N."/>
            <person name="Kane N.C."/>
            <person name="Bowers J.E."/>
            <person name="Hubner S."/>
            <person name="Bellec A."/>
            <person name="Berard A."/>
            <person name="Berges H."/>
            <person name="Blanchet N."/>
            <person name="Boniface M.C."/>
            <person name="Brunel D."/>
            <person name="Catrice O."/>
            <person name="Chaidir N."/>
            <person name="Claudel C."/>
            <person name="Donnadieu C."/>
            <person name="Faraut T."/>
            <person name="Fievet G."/>
            <person name="Helmstetter N."/>
            <person name="King M."/>
            <person name="Knapp S.J."/>
            <person name="Lai Z."/>
            <person name="Le Paslier M.C."/>
            <person name="Lippi Y."/>
            <person name="Lorenzon L."/>
            <person name="Mandel J.R."/>
            <person name="Marage G."/>
            <person name="Marchand G."/>
            <person name="Marquand E."/>
            <person name="Bret-Mestries E."/>
            <person name="Morien E."/>
            <person name="Nambeesan S."/>
            <person name="Nguyen T."/>
            <person name="Pegot-Espagnet P."/>
            <person name="Pouilly N."/>
            <person name="Raftis F."/>
            <person name="Sallet E."/>
            <person name="Schiex T."/>
            <person name="Thomas J."/>
            <person name="Vandecasteele C."/>
            <person name="Vares D."/>
            <person name="Vear F."/>
            <person name="Vautrin S."/>
            <person name="Crespi M."/>
            <person name="Mangin B."/>
            <person name="Burke J.M."/>
            <person name="Salse J."/>
            <person name="Munos S."/>
            <person name="Vincourt P."/>
            <person name="Rieseberg L.H."/>
            <person name="Langlade N.B."/>
        </authorList>
    </citation>
    <scope>NUCLEOTIDE SEQUENCE [LARGE SCALE GENOMIC DNA]</scope>
    <source>
        <strain evidence="2">cv. SF193</strain>
    </source>
</reference>
<evidence type="ECO:0000313" key="1">
    <source>
        <dbReference type="EMBL" id="OTG33538.1"/>
    </source>
</evidence>
<protein>
    <submittedName>
        <fullName evidence="1">Uncharacterized protein</fullName>
    </submittedName>
</protein>
<dbReference type="AlphaFoldDB" id="A0A251VD39"/>
<accession>A0A251VD39</accession>
<proteinExistence type="predicted"/>
<dbReference type="EMBL" id="CM007891">
    <property type="protein sequence ID" value="OTG33538.1"/>
    <property type="molecule type" value="Genomic_DNA"/>
</dbReference>
<gene>
    <name evidence="1" type="ORF">HannXRQ_Chr02g0035831</name>
</gene>
<dbReference type="InParanoid" id="A0A251VD39"/>